<evidence type="ECO:0000313" key="2">
    <source>
        <dbReference type="Proteomes" id="UP000237000"/>
    </source>
</evidence>
<dbReference type="AlphaFoldDB" id="A0A2P5DFR3"/>
<protein>
    <submittedName>
        <fullName evidence="1">Uncharacterized protein</fullName>
    </submittedName>
</protein>
<sequence length="101" mass="11190">MIARIKTRKGTTLFLVKLDSRIAPVELQENGNKALLGAFSFLVSLCFQYQNSLYDILLAKSSSISGILFGDFKCYEDGSTSLTCHLIGKVAELHLRYQTAP</sequence>
<evidence type="ECO:0000313" key="1">
    <source>
        <dbReference type="EMBL" id="PON72132.1"/>
    </source>
</evidence>
<dbReference type="EMBL" id="JXTC01000273">
    <property type="protein sequence ID" value="PON72132.1"/>
    <property type="molecule type" value="Genomic_DNA"/>
</dbReference>
<dbReference type="InParanoid" id="A0A2P5DFR3"/>
<reference evidence="2" key="1">
    <citation type="submission" date="2016-06" db="EMBL/GenBank/DDBJ databases">
        <title>Parallel loss of symbiosis genes in relatives of nitrogen-fixing non-legume Parasponia.</title>
        <authorList>
            <person name="Van Velzen R."/>
            <person name="Holmer R."/>
            <person name="Bu F."/>
            <person name="Rutten L."/>
            <person name="Van Zeijl A."/>
            <person name="Liu W."/>
            <person name="Santuari L."/>
            <person name="Cao Q."/>
            <person name="Sharma T."/>
            <person name="Shen D."/>
            <person name="Roswanjaya Y."/>
            <person name="Wardhani T."/>
            <person name="Kalhor M.S."/>
            <person name="Jansen J."/>
            <person name="Van den Hoogen J."/>
            <person name="Gungor B."/>
            <person name="Hartog M."/>
            <person name="Hontelez J."/>
            <person name="Verver J."/>
            <person name="Yang W.-C."/>
            <person name="Schijlen E."/>
            <person name="Repin R."/>
            <person name="Schilthuizen M."/>
            <person name="Schranz E."/>
            <person name="Heidstra R."/>
            <person name="Miyata K."/>
            <person name="Fedorova E."/>
            <person name="Kohlen W."/>
            <person name="Bisseling T."/>
            <person name="Smit S."/>
            <person name="Geurts R."/>
        </authorList>
    </citation>
    <scope>NUCLEOTIDE SEQUENCE [LARGE SCALE GENOMIC DNA]</scope>
    <source>
        <strain evidence="2">cv. RG33-2</strain>
    </source>
</reference>
<comment type="caution">
    <text evidence="1">The sequence shown here is derived from an EMBL/GenBank/DDBJ whole genome shotgun (WGS) entry which is preliminary data.</text>
</comment>
<keyword evidence="2" id="KW-1185">Reference proteome</keyword>
<dbReference type="OrthoDB" id="10290796at2759"/>
<proteinExistence type="predicted"/>
<accession>A0A2P5DFR3</accession>
<gene>
    <name evidence="1" type="ORF">TorRG33x02_252520</name>
</gene>
<organism evidence="1 2">
    <name type="scientific">Trema orientale</name>
    <name type="common">Charcoal tree</name>
    <name type="synonym">Celtis orientalis</name>
    <dbReference type="NCBI Taxonomy" id="63057"/>
    <lineage>
        <taxon>Eukaryota</taxon>
        <taxon>Viridiplantae</taxon>
        <taxon>Streptophyta</taxon>
        <taxon>Embryophyta</taxon>
        <taxon>Tracheophyta</taxon>
        <taxon>Spermatophyta</taxon>
        <taxon>Magnoliopsida</taxon>
        <taxon>eudicotyledons</taxon>
        <taxon>Gunneridae</taxon>
        <taxon>Pentapetalae</taxon>
        <taxon>rosids</taxon>
        <taxon>fabids</taxon>
        <taxon>Rosales</taxon>
        <taxon>Cannabaceae</taxon>
        <taxon>Trema</taxon>
    </lineage>
</organism>
<dbReference type="Proteomes" id="UP000237000">
    <property type="component" value="Unassembled WGS sequence"/>
</dbReference>
<name>A0A2P5DFR3_TREOI</name>